<evidence type="ECO:0000313" key="2">
    <source>
        <dbReference type="EMBL" id="JAD17310.1"/>
    </source>
</evidence>
<evidence type="ECO:0000256" key="1">
    <source>
        <dbReference type="SAM" id="MobiDB-lite"/>
    </source>
</evidence>
<proteinExistence type="predicted"/>
<name>A0A0A8XXB2_ARUDO</name>
<feature type="region of interest" description="Disordered" evidence="1">
    <location>
        <begin position="1"/>
        <end position="89"/>
    </location>
</feature>
<reference evidence="2" key="2">
    <citation type="journal article" date="2015" name="Data Brief">
        <title>Shoot transcriptome of the giant reed, Arundo donax.</title>
        <authorList>
            <person name="Barrero R.A."/>
            <person name="Guerrero F.D."/>
            <person name="Moolhuijzen P."/>
            <person name="Goolsby J.A."/>
            <person name="Tidwell J."/>
            <person name="Bellgard S.E."/>
            <person name="Bellgard M.I."/>
        </authorList>
    </citation>
    <scope>NUCLEOTIDE SEQUENCE</scope>
    <source>
        <tissue evidence="2">Shoot tissue taken approximately 20 cm above the soil surface</tissue>
    </source>
</reference>
<dbReference type="AlphaFoldDB" id="A0A0A8XXB2"/>
<reference evidence="2" key="1">
    <citation type="submission" date="2014-09" db="EMBL/GenBank/DDBJ databases">
        <authorList>
            <person name="Magalhaes I.L.F."/>
            <person name="Oliveira U."/>
            <person name="Santos F.R."/>
            <person name="Vidigal T.H.D.A."/>
            <person name="Brescovit A.D."/>
            <person name="Santos A.J."/>
        </authorList>
    </citation>
    <scope>NUCLEOTIDE SEQUENCE</scope>
    <source>
        <tissue evidence="2">Shoot tissue taken approximately 20 cm above the soil surface</tissue>
    </source>
</reference>
<sequence>MSCPSSRRPPHGWRDLGRMDPEGGCGGSRWEGQPNRGGAWWPVPRIQRIGGGGAFHSSAPARGPSRLSTPPQPRLARRVRSHDAAPSGW</sequence>
<dbReference type="EMBL" id="GBRH01280585">
    <property type="protein sequence ID" value="JAD17310.1"/>
    <property type="molecule type" value="Transcribed_RNA"/>
</dbReference>
<organism evidence="2">
    <name type="scientific">Arundo donax</name>
    <name type="common">Giant reed</name>
    <name type="synonym">Donax arundinaceus</name>
    <dbReference type="NCBI Taxonomy" id="35708"/>
    <lineage>
        <taxon>Eukaryota</taxon>
        <taxon>Viridiplantae</taxon>
        <taxon>Streptophyta</taxon>
        <taxon>Embryophyta</taxon>
        <taxon>Tracheophyta</taxon>
        <taxon>Spermatophyta</taxon>
        <taxon>Magnoliopsida</taxon>
        <taxon>Liliopsida</taxon>
        <taxon>Poales</taxon>
        <taxon>Poaceae</taxon>
        <taxon>PACMAD clade</taxon>
        <taxon>Arundinoideae</taxon>
        <taxon>Arundineae</taxon>
        <taxon>Arundo</taxon>
    </lineage>
</organism>
<feature type="compositionally biased region" description="Basic and acidic residues" evidence="1">
    <location>
        <begin position="12"/>
        <end position="21"/>
    </location>
</feature>
<protein>
    <submittedName>
        <fullName evidence="2">Uncharacterized protein</fullName>
    </submittedName>
</protein>
<accession>A0A0A8XXB2</accession>